<comment type="caution">
    <text evidence="1">The sequence shown here is derived from an EMBL/GenBank/DDBJ whole genome shotgun (WGS) entry which is preliminary data.</text>
</comment>
<evidence type="ECO:0000313" key="1">
    <source>
        <dbReference type="EMBL" id="KAI9463779.1"/>
    </source>
</evidence>
<gene>
    <name evidence="1" type="ORF">F5148DRAFT_982364</name>
</gene>
<dbReference type="Proteomes" id="UP001207468">
    <property type="component" value="Unassembled WGS sequence"/>
</dbReference>
<sequence>MSDIADLKRLVKALQQASSEKEIVDVLLVLKKEAKITEAVLRESKAGLAVGKLRSHAAKDVSELAKEIVRAWKTAVDKEKQAAGTLPKGAAKPAAHPPRKASTASVPPSSAGASSNGTRTAKNDGVSTSITGDKTRDKCIEMLYDALALESGFPSDLILQRARMVEETVCKDSKGTTAAYKSKIRMLFVNLKDKNNPGLRRSVTAGDIPAPTFARMTSQEMASEERKAADAKIEEDNLFLSLGASEQQAETDAFQCGRCKQRKCRYRQAQTRSADEPMTTFVTCTNCNHRWKFS</sequence>
<reference evidence="1" key="1">
    <citation type="submission" date="2021-03" db="EMBL/GenBank/DDBJ databases">
        <title>Evolutionary priming and transition to the ectomycorrhizal habit in an iconic lineage of mushroom-forming fungi: is preadaptation a requirement?</title>
        <authorList>
            <consortium name="DOE Joint Genome Institute"/>
            <person name="Looney B.P."/>
            <person name="Miyauchi S."/>
            <person name="Morin E."/>
            <person name="Drula E."/>
            <person name="Courty P.E."/>
            <person name="Chicoki N."/>
            <person name="Fauchery L."/>
            <person name="Kohler A."/>
            <person name="Kuo A."/>
            <person name="LaButti K."/>
            <person name="Pangilinan J."/>
            <person name="Lipzen A."/>
            <person name="Riley R."/>
            <person name="Andreopoulos W."/>
            <person name="He G."/>
            <person name="Johnson J."/>
            <person name="Barry K.W."/>
            <person name="Grigoriev I.V."/>
            <person name="Nagy L."/>
            <person name="Hibbett D."/>
            <person name="Henrissat B."/>
            <person name="Matheny P.B."/>
            <person name="Labbe J."/>
            <person name="Martin A.F."/>
        </authorList>
    </citation>
    <scope>NUCLEOTIDE SEQUENCE</scope>
    <source>
        <strain evidence="1">BPL698</strain>
    </source>
</reference>
<name>A0ACC0U682_9AGAM</name>
<keyword evidence="1" id="KW-0251">Elongation factor</keyword>
<evidence type="ECO:0000313" key="2">
    <source>
        <dbReference type="Proteomes" id="UP001207468"/>
    </source>
</evidence>
<proteinExistence type="predicted"/>
<dbReference type="EMBL" id="JAGFNK010000156">
    <property type="protein sequence ID" value="KAI9463779.1"/>
    <property type="molecule type" value="Genomic_DNA"/>
</dbReference>
<accession>A0ACC0U682</accession>
<keyword evidence="2" id="KW-1185">Reference proteome</keyword>
<organism evidence="1 2">
    <name type="scientific">Russula earlei</name>
    <dbReference type="NCBI Taxonomy" id="71964"/>
    <lineage>
        <taxon>Eukaryota</taxon>
        <taxon>Fungi</taxon>
        <taxon>Dikarya</taxon>
        <taxon>Basidiomycota</taxon>
        <taxon>Agaricomycotina</taxon>
        <taxon>Agaricomycetes</taxon>
        <taxon>Russulales</taxon>
        <taxon>Russulaceae</taxon>
        <taxon>Russula</taxon>
    </lineage>
</organism>
<protein>
    <submittedName>
        <fullName evidence="1">Transcription elongation factor</fullName>
    </submittedName>
</protein>
<keyword evidence="1" id="KW-0648">Protein biosynthesis</keyword>